<reference evidence="2" key="1">
    <citation type="submission" date="2019-12" db="EMBL/GenBank/DDBJ databases">
        <title>Genome sequencing and annotation of Brassica cretica.</title>
        <authorList>
            <person name="Studholme D.J."/>
            <person name="Sarris P.F."/>
        </authorList>
    </citation>
    <scope>NUCLEOTIDE SEQUENCE</scope>
    <source>
        <strain evidence="2">PFS-001/15</strain>
        <tissue evidence="2">Leaf</tissue>
    </source>
</reference>
<feature type="compositionally biased region" description="Basic and acidic residues" evidence="1">
    <location>
        <begin position="37"/>
        <end position="54"/>
    </location>
</feature>
<evidence type="ECO:0000313" key="2">
    <source>
        <dbReference type="EMBL" id="KAF2600821.1"/>
    </source>
</evidence>
<dbReference type="EMBL" id="QGKW02000717">
    <property type="protein sequence ID" value="KAF2600821.1"/>
    <property type="molecule type" value="Genomic_DNA"/>
</dbReference>
<protein>
    <submittedName>
        <fullName evidence="2">Uncharacterized protein</fullName>
    </submittedName>
</protein>
<sequence length="275" mass="30091">MKPTTDRNPKHSSPHRSSTTDHPSSFSSSCLLRHRGRIETHHRSKPTTKDDDSLGPHGVSSVFSRLLRQKKDPIPPHMTTLCPDGVISVASRLLRQKNDANPPWTMSISVLTASPPSCLIFSKNDANPPQTTSVSVSVLTEITSQGLLSSYGLLCLTLFELSTGKHFFRLSDLDSTNPYTLPSNFVDLLYSQQDCVPFPYENFSHGGDLRSSQLPVFNASSQATTNGDHPTKRPPGVKAAKGAGGKRTIVDQLGVSDFHGMWSIKEKDLAAKERL</sequence>
<gene>
    <name evidence="2" type="ORF">F2Q68_00011200</name>
</gene>
<comment type="caution">
    <text evidence="2">The sequence shown here is derived from an EMBL/GenBank/DDBJ whole genome shotgun (WGS) entry which is preliminary data.</text>
</comment>
<feature type="region of interest" description="Disordered" evidence="1">
    <location>
        <begin position="1"/>
        <end position="59"/>
    </location>
</feature>
<dbReference type="AlphaFoldDB" id="A0A8S9L3Y7"/>
<accession>A0A8S9L3Y7</accession>
<name>A0A8S9L3Y7_BRACR</name>
<feature type="region of interest" description="Disordered" evidence="1">
    <location>
        <begin position="220"/>
        <end position="243"/>
    </location>
</feature>
<feature type="compositionally biased region" description="Low complexity" evidence="1">
    <location>
        <begin position="20"/>
        <end position="29"/>
    </location>
</feature>
<proteinExistence type="predicted"/>
<evidence type="ECO:0000313" key="3">
    <source>
        <dbReference type="Proteomes" id="UP000712281"/>
    </source>
</evidence>
<evidence type="ECO:0000256" key="1">
    <source>
        <dbReference type="SAM" id="MobiDB-lite"/>
    </source>
</evidence>
<organism evidence="2 3">
    <name type="scientific">Brassica cretica</name>
    <name type="common">Mustard</name>
    <dbReference type="NCBI Taxonomy" id="69181"/>
    <lineage>
        <taxon>Eukaryota</taxon>
        <taxon>Viridiplantae</taxon>
        <taxon>Streptophyta</taxon>
        <taxon>Embryophyta</taxon>
        <taxon>Tracheophyta</taxon>
        <taxon>Spermatophyta</taxon>
        <taxon>Magnoliopsida</taxon>
        <taxon>eudicotyledons</taxon>
        <taxon>Gunneridae</taxon>
        <taxon>Pentapetalae</taxon>
        <taxon>rosids</taxon>
        <taxon>malvids</taxon>
        <taxon>Brassicales</taxon>
        <taxon>Brassicaceae</taxon>
        <taxon>Brassiceae</taxon>
        <taxon>Brassica</taxon>
    </lineage>
</organism>
<dbReference type="Proteomes" id="UP000712281">
    <property type="component" value="Unassembled WGS sequence"/>
</dbReference>